<name>A0A9P8TVX5_9HYPO</name>
<keyword evidence="2" id="KW-1185">Reference proteome</keyword>
<evidence type="ECO:0000313" key="1">
    <source>
        <dbReference type="EMBL" id="KAH6606848.1"/>
    </source>
</evidence>
<dbReference type="EMBL" id="JAIWOZ010000004">
    <property type="protein sequence ID" value="KAH6606848.1"/>
    <property type="molecule type" value="Genomic_DNA"/>
</dbReference>
<sequence>MYFNPFPFNDGLPAKIHRDELLHKRGVASAPDVQAHVLYGPAIDGDDGEIGVMPAIANQARVFVVPIRVFALAVPVCFVGGVDDVHHDGEHLRGEAVEVGDDGQLGVGFAVNA</sequence>
<proteinExistence type="predicted"/>
<gene>
    <name evidence="1" type="ORF">Trco_006001</name>
</gene>
<accession>A0A9P8TVX5</accession>
<reference evidence="1" key="1">
    <citation type="submission" date="2021-08" db="EMBL/GenBank/DDBJ databases">
        <title>Chromosome-Level Trichoderma cornu-damae using Hi-C Data.</title>
        <authorList>
            <person name="Kim C.S."/>
        </authorList>
    </citation>
    <scope>NUCLEOTIDE SEQUENCE</scope>
    <source>
        <strain evidence="1">KA19-0412C</strain>
    </source>
</reference>
<organism evidence="1 2">
    <name type="scientific">Trichoderma cornu-damae</name>
    <dbReference type="NCBI Taxonomy" id="654480"/>
    <lineage>
        <taxon>Eukaryota</taxon>
        <taxon>Fungi</taxon>
        <taxon>Dikarya</taxon>
        <taxon>Ascomycota</taxon>
        <taxon>Pezizomycotina</taxon>
        <taxon>Sordariomycetes</taxon>
        <taxon>Hypocreomycetidae</taxon>
        <taxon>Hypocreales</taxon>
        <taxon>Hypocreaceae</taxon>
        <taxon>Trichoderma</taxon>
    </lineage>
</organism>
<protein>
    <submittedName>
        <fullName evidence="1">Uncharacterized protein</fullName>
    </submittedName>
</protein>
<comment type="caution">
    <text evidence="1">The sequence shown here is derived from an EMBL/GenBank/DDBJ whole genome shotgun (WGS) entry which is preliminary data.</text>
</comment>
<dbReference type="AlphaFoldDB" id="A0A9P8TVX5"/>
<evidence type="ECO:0000313" key="2">
    <source>
        <dbReference type="Proteomes" id="UP000827724"/>
    </source>
</evidence>
<dbReference type="Proteomes" id="UP000827724">
    <property type="component" value="Unassembled WGS sequence"/>
</dbReference>